<sequence length="274" mass="31940">MPDVDFPSDYEVYPEPGVLIAGHFLVKETYKTKRPKGMSDWLITFTLGGEGYFKVDDENITCSQGDVTLLKPMVPHQYGTSKGKDWNFLWAHFSPELFETNYLSDEKLVRLTMENGYGRNRLSHAFEKLIQDYRERNKYWYELCQNSLKEILLLIAQKQKHSMEPRIEEVLHILSIQMSESIKIEELARKVGLSPSRLSHLFKENVGSSILETLKQMKLNQAALLLEHTDQKASEVAVEVGFQNYNHFAIQFRKRFGVAPRNYKKLKQQHSYKT</sequence>
<gene>
    <name evidence="1" type="ORF">QLQ22_15380</name>
</gene>
<evidence type="ECO:0000313" key="1">
    <source>
        <dbReference type="EMBL" id="WHZ56085.1"/>
    </source>
</evidence>
<reference evidence="2" key="1">
    <citation type="journal article" date="2025" name="Aquaculture">
        <title>Assessment of the bioflocculant production and safety properties of Metabacillus hrfriensis sp. nov. based on phenotypic and whole-genome sequencing analysis.</title>
        <authorList>
            <person name="Zhang R."/>
            <person name="Zhao Z."/>
            <person name="Luo L."/>
            <person name="Wang S."/>
            <person name="Guo K."/>
            <person name="Xu W."/>
        </authorList>
    </citation>
    <scope>NUCLEOTIDE SEQUENCE [LARGE SCALE GENOMIC DNA]</scope>
    <source>
        <strain evidence="2">CT-WN-B3</strain>
    </source>
</reference>
<accession>A0ACD4R6J0</accession>
<dbReference type="Proteomes" id="UP001226091">
    <property type="component" value="Chromosome"/>
</dbReference>
<name>A0ACD4R6J0_9BACI</name>
<keyword evidence="2" id="KW-1185">Reference proteome</keyword>
<evidence type="ECO:0000313" key="2">
    <source>
        <dbReference type="Proteomes" id="UP001226091"/>
    </source>
</evidence>
<dbReference type="EMBL" id="CP126116">
    <property type="protein sequence ID" value="WHZ56085.1"/>
    <property type="molecule type" value="Genomic_DNA"/>
</dbReference>
<organism evidence="1 2">
    <name type="scientific">Metabacillus hrfriensis</name>
    <dbReference type="NCBI Taxonomy" id="3048891"/>
    <lineage>
        <taxon>Bacteria</taxon>
        <taxon>Bacillati</taxon>
        <taxon>Bacillota</taxon>
        <taxon>Bacilli</taxon>
        <taxon>Bacillales</taxon>
        <taxon>Bacillaceae</taxon>
        <taxon>Metabacillus</taxon>
    </lineage>
</organism>
<proteinExistence type="predicted"/>
<protein>
    <submittedName>
        <fullName evidence="1">Helix-turn-helix domain-containing protein</fullName>
    </submittedName>
</protein>